<reference evidence="5 6" key="1">
    <citation type="submission" date="2018-10" db="EMBL/GenBank/DDBJ databases">
        <title>Genome sequences of five Lactobacillus pentosus strains isolated from brines of traditionally fermented spanish-style green table olives and differences between them.</title>
        <authorList>
            <person name="Jimenez Diaz R."/>
        </authorList>
    </citation>
    <scope>NUCLEOTIDE SEQUENCE [LARGE SCALE GENOMIC DNA]</scope>
    <source>
        <strain evidence="5 6">IG10</strain>
    </source>
</reference>
<dbReference type="SUPFAM" id="SSF50151">
    <property type="entry name" value="SacY-like RNA-binding domain"/>
    <property type="match status" value="1"/>
</dbReference>
<keyword evidence="2" id="KW-0805">Transcription regulation</keyword>
<keyword evidence="3" id="KW-0804">Transcription</keyword>
<name>A0ABD7IQC0_LACPE</name>
<dbReference type="Gene3D" id="2.30.24.10">
    <property type="entry name" value="CAT RNA-binding domain"/>
    <property type="match status" value="1"/>
</dbReference>
<protein>
    <submittedName>
        <fullName evidence="5">PRD domain-containing protein</fullName>
    </submittedName>
</protein>
<proteinExistence type="predicted"/>
<dbReference type="EMBL" id="RDCJ01000091">
    <property type="protein sequence ID" value="RMW47154.1"/>
    <property type="molecule type" value="Genomic_DNA"/>
</dbReference>
<dbReference type="Pfam" id="PF03123">
    <property type="entry name" value="CAT_RBD"/>
    <property type="match status" value="1"/>
</dbReference>
<evidence type="ECO:0000313" key="6">
    <source>
        <dbReference type="Proteomes" id="UP000276249"/>
    </source>
</evidence>
<sequence length="277" mass="30936">MLRIKKVLNSSVVLATDEHSQEFILLGKGIGYGKKAGTVIGDSDFNQVFVTSPNPSVEQLLTTVASTSPQLIELTQTIVNRAAEQLQTKLSDSLYVALLDHLKFALERDAKGIEITNRVYWEIKTYYSHEFEIGNVAVRLVNQTFNTDFSEQEAANIASHIINAENGNDERKDALKAGQLISRIISIIKYQADVTINEHQMNYQRCVVHVKFLVERAIAGELLDDADPAMVALVANQNPRAFTIAQKVAAYLNMKFKAPLPDEEIMLMAMQIQRVIT</sequence>
<dbReference type="Pfam" id="PF00874">
    <property type="entry name" value="PRD"/>
    <property type="match status" value="2"/>
</dbReference>
<comment type="caution">
    <text evidence="5">The sequence shown here is derived from an EMBL/GenBank/DDBJ whole genome shotgun (WGS) entry which is preliminary data.</text>
</comment>
<feature type="domain" description="PRD" evidence="4">
    <location>
        <begin position="172"/>
        <end position="277"/>
    </location>
</feature>
<dbReference type="SUPFAM" id="SSF63520">
    <property type="entry name" value="PTS-regulatory domain, PRD"/>
    <property type="match status" value="2"/>
</dbReference>
<evidence type="ECO:0000256" key="2">
    <source>
        <dbReference type="ARBA" id="ARBA00023015"/>
    </source>
</evidence>
<dbReference type="RefSeq" id="WP_120769257.1">
    <property type="nucleotide sequence ID" value="NZ_CP032654.1"/>
</dbReference>
<dbReference type="PROSITE" id="PS51372">
    <property type="entry name" value="PRD_2"/>
    <property type="match status" value="2"/>
</dbReference>
<feature type="domain" description="PRD" evidence="4">
    <location>
        <begin position="66"/>
        <end position="171"/>
    </location>
</feature>
<dbReference type="InterPro" id="IPR004341">
    <property type="entry name" value="CAT_RNA-bd_dom"/>
</dbReference>
<dbReference type="SMART" id="SM01061">
    <property type="entry name" value="CAT_RBD"/>
    <property type="match status" value="1"/>
</dbReference>
<dbReference type="Gene3D" id="1.10.1790.10">
    <property type="entry name" value="PRD domain"/>
    <property type="match status" value="2"/>
</dbReference>
<dbReference type="InterPro" id="IPR050661">
    <property type="entry name" value="BglG_antiterminators"/>
</dbReference>
<dbReference type="PANTHER" id="PTHR30185">
    <property type="entry name" value="CRYPTIC BETA-GLUCOSIDE BGL OPERON ANTITERMINATOR"/>
    <property type="match status" value="1"/>
</dbReference>
<dbReference type="InterPro" id="IPR011608">
    <property type="entry name" value="PRD"/>
</dbReference>
<keyword evidence="1" id="KW-0677">Repeat</keyword>
<evidence type="ECO:0000313" key="5">
    <source>
        <dbReference type="EMBL" id="RMW47154.1"/>
    </source>
</evidence>
<accession>A0ABD7IQC0</accession>
<evidence type="ECO:0000256" key="3">
    <source>
        <dbReference type="ARBA" id="ARBA00023163"/>
    </source>
</evidence>
<dbReference type="Proteomes" id="UP000276249">
    <property type="component" value="Unassembled WGS sequence"/>
</dbReference>
<dbReference type="InterPro" id="IPR036650">
    <property type="entry name" value="CAT_RNA-bd_dom_sf"/>
</dbReference>
<evidence type="ECO:0000256" key="1">
    <source>
        <dbReference type="ARBA" id="ARBA00022737"/>
    </source>
</evidence>
<organism evidence="5 6">
    <name type="scientific">Lactiplantibacillus pentosus</name>
    <name type="common">Lactobacillus pentosus</name>
    <dbReference type="NCBI Taxonomy" id="1589"/>
    <lineage>
        <taxon>Bacteria</taxon>
        <taxon>Bacillati</taxon>
        <taxon>Bacillota</taxon>
        <taxon>Bacilli</taxon>
        <taxon>Lactobacillales</taxon>
        <taxon>Lactobacillaceae</taxon>
        <taxon>Lactiplantibacillus</taxon>
    </lineage>
</organism>
<dbReference type="AlphaFoldDB" id="A0ABD7IQC0"/>
<dbReference type="InterPro" id="IPR036634">
    <property type="entry name" value="PRD_sf"/>
</dbReference>
<gene>
    <name evidence="5" type="ORF">D6U18_08725</name>
</gene>
<evidence type="ECO:0000259" key="4">
    <source>
        <dbReference type="PROSITE" id="PS51372"/>
    </source>
</evidence>
<dbReference type="PANTHER" id="PTHR30185:SF18">
    <property type="entry name" value="TRANSCRIPTIONAL REGULATOR MTLR"/>
    <property type="match status" value="1"/>
</dbReference>